<evidence type="ECO:0000256" key="1">
    <source>
        <dbReference type="SAM" id="Phobius"/>
    </source>
</evidence>
<dbReference type="Proteomes" id="UP000031938">
    <property type="component" value="Unassembled WGS sequence"/>
</dbReference>
<keyword evidence="1" id="KW-1133">Transmembrane helix</keyword>
<evidence type="ECO:0008006" key="4">
    <source>
        <dbReference type="Google" id="ProtNLM"/>
    </source>
</evidence>
<keyword evidence="3" id="KW-1185">Reference proteome</keyword>
<keyword evidence="1" id="KW-0812">Transmembrane</keyword>
<proteinExistence type="predicted"/>
<evidence type="ECO:0000313" key="2">
    <source>
        <dbReference type="EMBL" id="KIL52015.1"/>
    </source>
</evidence>
<dbReference type="OrthoDB" id="1955013at2"/>
<evidence type="ECO:0000313" key="3">
    <source>
        <dbReference type="Proteomes" id="UP000031938"/>
    </source>
</evidence>
<comment type="caution">
    <text evidence="2">The sequence shown here is derived from an EMBL/GenBank/DDBJ whole genome shotgun (WGS) entry which is preliminary data.</text>
</comment>
<organism evidence="2 3">
    <name type="scientific">Jeotgalibacillus soli</name>
    <dbReference type="NCBI Taxonomy" id="889306"/>
    <lineage>
        <taxon>Bacteria</taxon>
        <taxon>Bacillati</taxon>
        <taxon>Bacillota</taxon>
        <taxon>Bacilli</taxon>
        <taxon>Bacillales</taxon>
        <taxon>Caryophanaceae</taxon>
        <taxon>Jeotgalibacillus</taxon>
    </lineage>
</organism>
<gene>
    <name evidence="2" type="ORF">KP78_03850</name>
</gene>
<reference evidence="2 3" key="1">
    <citation type="submission" date="2015-01" db="EMBL/GenBank/DDBJ databases">
        <title>Genome sequencing of Jeotgalibacillus soli.</title>
        <authorList>
            <person name="Goh K.M."/>
            <person name="Chan K.-G."/>
            <person name="Yaakop A.S."/>
            <person name="Ee R."/>
            <person name="Gan H.M."/>
            <person name="Chan C.S."/>
        </authorList>
    </citation>
    <scope>NUCLEOTIDE SEQUENCE [LARGE SCALE GENOMIC DNA]</scope>
    <source>
        <strain evidence="2 3">P9</strain>
    </source>
</reference>
<feature type="transmembrane region" description="Helical" evidence="1">
    <location>
        <begin position="88"/>
        <end position="108"/>
    </location>
</feature>
<keyword evidence="1" id="KW-0472">Membrane</keyword>
<protein>
    <recommendedName>
        <fullName evidence="4">Zinc-finger domain-containing protein</fullName>
    </recommendedName>
</protein>
<dbReference type="AlphaFoldDB" id="A0A0C2RP58"/>
<dbReference type="PATRIC" id="fig|889306.3.peg.387"/>
<dbReference type="EMBL" id="JXRP01000006">
    <property type="protein sequence ID" value="KIL52015.1"/>
    <property type="molecule type" value="Genomic_DNA"/>
</dbReference>
<dbReference type="RefSeq" id="WP_041085786.1">
    <property type="nucleotide sequence ID" value="NZ_JXRP01000006.1"/>
</dbReference>
<sequence>MIHYSYQHWDLYVKGHVTPSFSEEMEDHLLICDQCLMVYEAAAEQFTPLRVIDVEEQVMTAIAVNMQKAPVIRSTTNAHVKRKTVAHFFISAAAAVMLASTGVFTSIIDKSASVHDDSLKEAPSITTSLMEQTERLLSQMDPAEREESE</sequence>
<dbReference type="STRING" id="889306.KP78_03850"/>
<name>A0A0C2RP58_9BACL</name>
<accession>A0A0C2RP58</accession>